<dbReference type="EMBL" id="CZKA01000043">
    <property type="protein sequence ID" value="CUR58234.1"/>
    <property type="molecule type" value="Genomic_DNA"/>
</dbReference>
<evidence type="ECO:0000256" key="2">
    <source>
        <dbReference type="SAM" id="Phobius"/>
    </source>
</evidence>
<feature type="region of interest" description="Disordered" evidence="1">
    <location>
        <begin position="82"/>
        <end position="114"/>
    </location>
</feature>
<feature type="transmembrane region" description="Helical" evidence="2">
    <location>
        <begin position="48"/>
        <end position="70"/>
    </location>
</feature>
<organism evidence="3">
    <name type="scientific">metagenome</name>
    <dbReference type="NCBI Taxonomy" id="256318"/>
    <lineage>
        <taxon>unclassified sequences</taxon>
        <taxon>metagenomes</taxon>
    </lineage>
</organism>
<gene>
    <name evidence="3" type="ORF">NOCA2480179</name>
</gene>
<protein>
    <submittedName>
        <fullName evidence="3">Uncharacterized protein</fullName>
    </submittedName>
</protein>
<dbReference type="AlphaFoldDB" id="A0A2P2C8A9"/>
<proteinExistence type="predicted"/>
<reference evidence="3" key="1">
    <citation type="submission" date="2015-08" db="EMBL/GenBank/DDBJ databases">
        <authorList>
            <person name="Babu N.S."/>
            <person name="Beckwith C.J."/>
            <person name="Beseler K.G."/>
            <person name="Brison A."/>
            <person name="Carone J.V."/>
            <person name="Caskin T.P."/>
            <person name="Diamond M."/>
            <person name="Durham M.E."/>
            <person name="Foxe J.M."/>
            <person name="Go M."/>
            <person name="Henderson B.A."/>
            <person name="Jones I.B."/>
            <person name="McGettigan J.A."/>
            <person name="Micheletti S.J."/>
            <person name="Nasrallah M.E."/>
            <person name="Ortiz D."/>
            <person name="Piller C.R."/>
            <person name="Privatt S.R."/>
            <person name="Schneider S.L."/>
            <person name="Sharp S."/>
            <person name="Smith T.C."/>
            <person name="Stanton J.D."/>
            <person name="Ullery H.E."/>
            <person name="Wilson R.J."/>
            <person name="Serrano M.G."/>
            <person name="Buck G."/>
            <person name="Lee V."/>
            <person name="Wang Y."/>
            <person name="Carvalho R."/>
            <person name="Voegtly L."/>
            <person name="Shi R."/>
            <person name="Duckworth R."/>
            <person name="Johnson A."/>
            <person name="Loviza R."/>
            <person name="Walstead R."/>
            <person name="Shah Z."/>
            <person name="Kiflezghi M."/>
            <person name="Wade K."/>
            <person name="Ball S.L."/>
            <person name="Bradley K.W."/>
            <person name="Asai D.J."/>
            <person name="Bowman C.A."/>
            <person name="Russell D.A."/>
            <person name="Pope W.H."/>
            <person name="Jacobs-Sera D."/>
            <person name="Hendrix R.W."/>
            <person name="Hatfull G.F."/>
        </authorList>
    </citation>
    <scope>NUCLEOTIDE SEQUENCE</scope>
</reference>
<accession>A0A2P2C8A9</accession>
<evidence type="ECO:0000256" key="1">
    <source>
        <dbReference type="SAM" id="MobiDB-lite"/>
    </source>
</evidence>
<keyword evidence="2" id="KW-1133">Transmembrane helix</keyword>
<keyword evidence="2" id="KW-0812">Transmembrane</keyword>
<sequence>MTPSTSPSRLVSRAVALAVVVSLPLVSTPAFADVPEGWRSEPAPINGLHALLLLAGIPLVLFVGITLLVMAPSLARGEVSGEMPDEWFGGPGQGTKALPAADDSTETGGASGRW</sequence>
<name>A0A2P2C8A9_9ZZZZ</name>
<keyword evidence="2" id="KW-0472">Membrane</keyword>
<evidence type="ECO:0000313" key="3">
    <source>
        <dbReference type="EMBL" id="CUR58234.1"/>
    </source>
</evidence>